<dbReference type="AlphaFoldDB" id="A0A3M3X872"/>
<gene>
    <name evidence="1" type="ORF">ALQ39_02790</name>
</gene>
<reference evidence="1 2" key="1">
    <citation type="submission" date="2018-08" db="EMBL/GenBank/DDBJ databases">
        <title>Recombination of ecologically and evolutionarily significant loci maintains genetic cohesion in the Pseudomonas syringae species complex.</title>
        <authorList>
            <person name="Dillon M."/>
            <person name="Thakur S."/>
            <person name="Almeida R.N.D."/>
            <person name="Weir B.S."/>
            <person name="Guttman D.S."/>
        </authorList>
    </citation>
    <scope>NUCLEOTIDE SEQUENCE [LARGE SCALE GENOMIC DNA]</scope>
    <source>
        <strain evidence="1 2">ICMP 4316</strain>
    </source>
</reference>
<feature type="non-terminal residue" evidence="1">
    <location>
        <position position="1"/>
    </location>
</feature>
<name>A0A3M3X872_PSEA0</name>
<accession>A0A3M3X872</accession>
<dbReference type="Proteomes" id="UP000275613">
    <property type="component" value="Unassembled WGS sequence"/>
</dbReference>
<proteinExistence type="predicted"/>
<protein>
    <submittedName>
        <fullName evidence="1">Uncharacterized protein</fullName>
    </submittedName>
</protein>
<organism evidence="1 2">
    <name type="scientific">Pseudomonas amygdali pv. eriobotryae</name>
    <dbReference type="NCBI Taxonomy" id="129137"/>
    <lineage>
        <taxon>Bacteria</taxon>
        <taxon>Pseudomonadati</taxon>
        <taxon>Pseudomonadota</taxon>
        <taxon>Gammaproteobacteria</taxon>
        <taxon>Pseudomonadales</taxon>
        <taxon>Pseudomonadaceae</taxon>
        <taxon>Pseudomonas</taxon>
        <taxon>Pseudomonas amygdali</taxon>
    </lineage>
</organism>
<dbReference type="EMBL" id="RBPV01000024">
    <property type="protein sequence ID" value="RMO66250.1"/>
    <property type="molecule type" value="Genomic_DNA"/>
</dbReference>
<evidence type="ECO:0000313" key="2">
    <source>
        <dbReference type="Proteomes" id="UP000275613"/>
    </source>
</evidence>
<comment type="caution">
    <text evidence="1">The sequence shown here is derived from an EMBL/GenBank/DDBJ whole genome shotgun (WGS) entry which is preliminary data.</text>
</comment>
<sequence>SAASFKRSALLMYLALLCGASFALAFFAWAFSSCCIFYDDSCSSTRLQMRG</sequence>
<evidence type="ECO:0000313" key="1">
    <source>
        <dbReference type="EMBL" id="RMO66250.1"/>
    </source>
</evidence>